<feature type="domain" description="Phosphoribosyltransferase" evidence="1">
    <location>
        <begin position="22"/>
        <end position="162"/>
    </location>
</feature>
<dbReference type="InterPro" id="IPR000836">
    <property type="entry name" value="PRTase_dom"/>
</dbReference>
<sequence length="219" mass="23125">MTRFLNRADAGRQLASHLTHLVRDHPLVLGVPRGGVAVAAEVAAELGLPLDVLVVRKLGVPGQPELAMGAVGEEGVRVLDDRVLRSTRVDPRELAEVERRERAEVVARARRFRGAAAATSLRGRVVVVVDDGIATGSTMRAACAVARARGSRRVVVAVPVAAIGALAQVGEEADDLVCLASPEPFVSVSRWYATFGQVPDEDVVLMLAADRVRPGPGVP</sequence>
<dbReference type="AlphaFoldDB" id="A0A975SZT6"/>
<organism evidence="2 3">
    <name type="scientific">Nocardioides panacis</name>
    <dbReference type="NCBI Taxonomy" id="2849501"/>
    <lineage>
        <taxon>Bacteria</taxon>
        <taxon>Bacillati</taxon>
        <taxon>Actinomycetota</taxon>
        <taxon>Actinomycetes</taxon>
        <taxon>Propionibacteriales</taxon>
        <taxon>Nocardioidaceae</taxon>
        <taxon>Nocardioides</taxon>
    </lineage>
</organism>
<dbReference type="KEGG" id="nps:KRR39_03245"/>
<gene>
    <name evidence="2" type="ORF">KRR39_03245</name>
</gene>
<reference evidence="2" key="1">
    <citation type="submission" date="2021-06" db="EMBL/GenBank/DDBJ databases">
        <title>Complete genome sequence of Nocardioides sp. G188.</title>
        <authorList>
            <person name="Im W.-T."/>
        </authorList>
    </citation>
    <scope>NUCLEOTIDE SEQUENCE</scope>
    <source>
        <strain evidence="2">G188</strain>
    </source>
</reference>
<accession>A0A975SZT6</accession>
<protein>
    <submittedName>
        <fullName evidence="2">Phosphoribosyltransferase</fullName>
    </submittedName>
</protein>
<name>A0A975SZT6_9ACTN</name>
<dbReference type="EMBL" id="CP077062">
    <property type="protein sequence ID" value="QWZ08881.1"/>
    <property type="molecule type" value="Genomic_DNA"/>
</dbReference>
<dbReference type="Proteomes" id="UP000683575">
    <property type="component" value="Chromosome"/>
</dbReference>
<evidence type="ECO:0000313" key="2">
    <source>
        <dbReference type="EMBL" id="QWZ08881.1"/>
    </source>
</evidence>
<dbReference type="GO" id="GO:0016757">
    <property type="term" value="F:glycosyltransferase activity"/>
    <property type="evidence" value="ECO:0007669"/>
    <property type="project" value="UniProtKB-KW"/>
</dbReference>
<keyword evidence="3" id="KW-1185">Reference proteome</keyword>
<keyword evidence="2" id="KW-0328">Glycosyltransferase</keyword>
<dbReference type="Pfam" id="PF00156">
    <property type="entry name" value="Pribosyltran"/>
    <property type="match status" value="1"/>
</dbReference>
<dbReference type="RefSeq" id="WP_216940727.1">
    <property type="nucleotide sequence ID" value="NZ_CP077062.1"/>
</dbReference>
<evidence type="ECO:0000259" key="1">
    <source>
        <dbReference type="Pfam" id="PF00156"/>
    </source>
</evidence>
<evidence type="ECO:0000313" key="3">
    <source>
        <dbReference type="Proteomes" id="UP000683575"/>
    </source>
</evidence>
<keyword evidence="2" id="KW-0808">Transferase</keyword>
<proteinExistence type="predicted"/>